<reference evidence="1 2" key="1">
    <citation type="journal article" date="2015" name="Genome Announc.">
        <title>Complete Genome Sequence of the Novel Leech Symbiont Mucinivorans hirudinis M3T.</title>
        <authorList>
            <person name="Nelson M.C."/>
            <person name="Bomar L."/>
            <person name="Graf J."/>
        </authorList>
    </citation>
    <scope>NUCLEOTIDE SEQUENCE [LARGE SCALE GENOMIC DNA]</scope>
    <source>
        <strain evidence="2">M3</strain>
    </source>
</reference>
<dbReference type="AlphaFoldDB" id="A0A060R6T8"/>
<accession>A0A060R6T8</accession>
<name>A0A060R6T8_9BACT</name>
<proteinExistence type="predicted"/>
<dbReference type="HOGENOM" id="CLU_3330306_0_0_10"/>
<evidence type="ECO:0000313" key="2">
    <source>
        <dbReference type="Proteomes" id="UP000027616"/>
    </source>
</evidence>
<sequence length="38" mass="4597">MAILHLKTMKPILNYNMDRTNTRIVEQCYGRQLRKLSF</sequence>
<organism evidence="1 2">
    <name type="scientific">Mucinivorans hirudinis</name>
    <dbReference type="NCBI Taxonomy" id="1433126"/>
    <lineage>
        <taxon>Bacteria</taxon>
        <taxon>Pseudomonadati</taxon>
        <taxon>Bacteroidota</taxon>
        <taxon>Bacteroidia</taxon>
        <taxon>Bacteroidales</taxon>
        <taxon>Rikenellaceae</taxon>
        <taxon>Mucinivorans</taxon>
    </lineage>
</organism>
<dbReference type="EMBL" id="HG934468">
    <property type="protein sequence ID" value="CDN30831.1"/>
    <property type="molecule type" value="Genomic_DNA"/>
</dbReference>
<evidence type="ECO:0000313" key="1">
    <source>
        <dbReference type="EMBL" id="CDN30831.1"/>
    </source>
</evidence>
<gene>
    <name evidence="1" type="ORF">BN938_0726</name>
</gene>
<dbReference type="STRING" id="1433126.BN938_0726"/>
<dbReference type="KEGG" id="rbc:BN938_0726"/>
<keyword evidence="2" id="KW-1185">Reference proteome</keyword>
<dbReference type="Proteomes" id="UP000027616">
    <property type="component" value="Chromosome I"/>
</dbReference>
<protein>
    <submittedName>
        <fullName evidence="1">Uncharacterized protein</fullName>
    </submittedName>
</protein>